<name>A0ABW8D846_9GAMM</name>
<evidence type="ECO:0000256" key="1">
    <source>
        <dbReference type="SAM" id="MobiDB-lite"/>
    </source>
</evidence>
<dbReference type="InterPro" id="IPR009097">
    <property type="entry name" value="Cyclic_Pdiesterase"/>
</dbReference>
<evidence type="ECO:0000313" key="4">
    <source>
        <dbReference type="Proteomes" id="UP001615550"/>
    </source>
</evidence>
<keyword evidence="4" id="KW-1185">Reference proteome</keyword>
<dbReference type="RefSeq" id="WP_400187700.1">
    <property type="nucleotide sequence ID" value="NZ_JBGORX010000003.1"/>
</dbReference>
<feature type="domain" description="DUF1868" evidence="2">
    <location>
        <begin position="6"/>
        <end position="90"/>
    </location>
</feature>
<dbReference type="Gene3D" id="3.90.1140.10">
    <property type="entry name" value="Cyclic phosphodiesterase"/>
    <property type="match status" value="1"/>
</dbReference>
<reference evidence="3 4" key="1">
    <citation type="submission" date="2024-08" db="EMBL/GenBank/DDBJ databases">
        <title>Draft Genome Sequence of Legionella lytica strain DSB2004, Isolated From a Fire Sprinkler System.</title>
        <authorList>
            <person name="Everhart A.D."/>
            <person name="Kidane D.T."/>
            <person name="Farone A.L."/>
            <person name="Farone M.B."/>
        </authorList>
    </citation>
    <scope>NUCLEOTIDE SEQUENCE [LARGE SCALE GENOMIC DNA]</scope>
    <source>
        <strain evidence="3 4">DSB2004</strain>
    </source>
</reference>
<proteinExistence type="predicted"/>
<accession>A0ABW8D846</accession>
<evidence type="ECO:0000259" key="2">
    <source>
        <dbReference type="Pfam" id="PF08975"/>
    </source>
</evidence>
<evidence type="ECO:0000313" key="3">
    <source>
        <dbReference type="EMBL" id="MFJ1268873.1"/>
    </source>
</evidence>
<sequence>MLIHKKIDAQGNYLEFPGITVIADVDDKDKEFWQCLAELLEESTNLRHYYAPLPPSSYHMTTNNLYTQSDDTTNWPALLTDERFQRLHRRLMATPFTPTAQVAAIKVAYALQLNLTIPQSQYEIIRTIAHEFGIENKIPKTFHITLAYAYQEPSDLQVLATEIAQLASLSQQKELTLQPPRLCFFHDMQEFFSWDGKSNPFQPNPELNANSRRPRRTAGHQK</sequence>
<dbReference type="InterPro" id="IPR015069">
    <property type="entry name" value="2H-PEstase_DUF1868"/>
</dbReference>
<comment type="caution">
    <text evidence="3">The sequence shown here is derived from an EMBL/GenBank/DDBJ whole genome shotgun (WGS) entry which is preliminary data.</text>
</comment>
<gene>
    <name evidence="3" type="ORF">ACD661_09925</name>
</gene>
<protein>
    <submittedName>
        <fullName evidence="3">DUF1868 domain-containing protein</fullName>
    </submittedName>
</protein>
<organism evidence="3 4">
    <name type="scientific">Legionella lytica</name>
    <dbReference type="NCBI Taxonomy" id="96232"/>
    <lineage>
        <taxon>Bacteria</taxon>
        <taxon>Pseudomonadati</taxon>
        <taxon>Pseudomonadota</taxon>
        <taxon>Gammaproteobacteria</taxon>
        <taxon>Legionellales</taxon>
        <taxon>Legionellaceae</taxon>
        <taxon>Legionella</taxon>
    </lineage>
</organism>
<feature type="compositionally biased region" description="Polar residues" evidence="1">
    <location>
        <begin position="199"/>
        <end position="211"/>
    </location>
</feature>
<feature type="region of interest" description="Disordered" evidence="1">
    <location>
        <begin position="199"/>
        <end position="222"/>
    </location>
</feature>
<dbReference type="Pfam" id="PF08975">
    <property type="entry name" value="2H-phosphodiest"/>
    <property type="match status" value="1"/>
</dbReference>
<feature type="compositionally biased region" description="Basic residues" evidence="1">
    <location>
        <begin position="212"/>
        <end position="222"/>
    </location>
</feature>
<dbReference type="Proteomes" id="UP001615550">
    <property type="component" value="Unassembled WGS sequence"/>
</dbReference>
<dbReference type="SUPFAM" id="SSF55144">
    <property type="entry name" value="LigT-like"/>
    <property type="match status" value="1"/>
</dbReference>
<dbReference type="EMBL" id="JBGORX010000003">
    <property type="protein sequence ID" value="MFJ1268873.1"/>
    <property type="molecule type" value="Genomic_DNA"/>
</dbReference>